<evidence type="ECO:0000313" key="6">
    <source>
        <dbReference type="EMBL" id="OLL24083.1"/>
    </source>
</evidence>
<dbReference type="Proteomes" id="UP000186594">
    <property type="component" value="Unassembled WGS sequence"/>
</dbReference>
<evidence type="ECO:0000256" key="2">
    <source>
        <dbReference type="ARBA" id="ARBA00022771"/>
    </source>
</evidence>
<dbReference type="Pfam" id="PF01753">
    <property type="entry name" value="zf-MYND"/>
    <property type="match status" value="1"/>
</dbReference>
<keyword evidence="1" id="KW-0479">Metal-binding</keyword>
<proteinExistence type="predicted"/>
<evidence type="ECO:0000259" key="5">
    <source>
        <dbReference type="PROSITE" id="PS50865"/>
    </source>
</evidence>
<comment type="caution">
    <text evidence="6">The sequence shown here is derived from an EMBL/GenBank/DDBJ whole genome shotgun (WGS) entry which is preliminary data.</text>
</comment>
<feature type="domain" description="MYND-type" evidence="5">
    <location>
        <begin position="258"/>
        <end position="301"/>
    </location>
</feature>
<dbReference type="AlphaFoldDB" id="A0A1U7LNB8"/>
<dbReference type="EMBL" id="LXFE01000995">
    <property type="protein sequence ID" value="OLL24083.1"/>
    <property type="molecule type" value="Genomic_DNA"/>
</dbReference>
<dbReference type="PROSITE" id="PS50865">
    <property type="entry name" value="ZF_MYND_2"/>
    <property type="match status" value="1"/>
</dbReference>
<dbReference type="InterPro" id="IPR002893">
    <property type="entry name" value="Znf_MYND"/>
</dbReference>
<evidence type="ECO:0000313" key="7">
    <source>
        <dbReference type="Proteomes" id="UP000186594"/>
    </source>
</evidence>
<dbReference type="Gene3D" id="6.10.140.2220">
    <property type="match status" value="1"/>
</dbReference>
<sequence length="310" mass="35172">MSFGFTPRKSADKDPLGWNAEWENYVLEIHQKSQAHPELRPDLTAPTFEAFNSQGSITTTKQMKMDLLRIQNDLRGFVKEKSLGRIKSKWGQIPVSNRKLLLATAIGEVEVIGLNYLVGKRIICPELQVNSLIPTSGFCRILERYIQISSEPIITSNAIVDQFLGLPFSEEYRDEHTGGVMFVDQSLTSRSFYITLFLLLALHRLYGQKLPVPVFQNLEAIENDDVEIKKFMETLGPDQREKFQEYMEQYAANNKKKCLVCQKTDVKLMDCGRCKEASGVSTSYCSKECQKKDWSAHRVACGKPANASVD</sequence>
<organism evidence="6 7">
    <name type="scientific">Neolecta irregularis (strain DAH-3)</name>
    <dbReference type="NCBI Taxonomy" id="1198029"/>
    <lineage>
        <taxon>Eukaryota</taxon>
        <taxon>Fungi</taxon>
        <taxon>Dikarya</taxon>
        <taxon>Ascomycota</taxon>
        <taxon>Taphrinomycotina</taxon>
        <taxon>Neolectales</taxon>
        <taxon>Neolectaceae</taxon>
        <taxon>Neolecta</taxon>
    </lineage>
</organism>
<gene>
    <name evidence="6" type="ORF">NEOLI_003127</name>
</gene>
<name>A0A1U7LNB8_NEOID</name>
<evidence type="ECO:0000256" key="1">
    <source>
        <dbReference type="ARBA" id="ARBA00022723"/>
    </source>
</evidence>
<protein>
    <recommendedName>
        <fullName evidence="5">MYND-type domain-containing protein</fullName>
    </recommendedName>
</protein>
<keyword evidence="2 4" id="KW-0863">Zinc-finger</keyword>
<dbReference type="SUPFAM" id="SSF144232">
    <property type="entry name" value="HIT/MYND zinc finger-like"/>
    <property type="match status" value="1"/>
</dbReference>
<dbReference type="OrthoDB" id="432970at2759"/>
<evidence type="ECO:0000256" key="4">
    <source>
        <dbReference type="PROSITE-ProRule" id="PRU00134"/>
    </source>
</evidence>
<evidence type="ECO:0000256" key="3">
    <source>
        <dbReference type="ARBA" id="ARBA00022833"/>
    </source>
</evidence>
<keyword evidence="3" id="KW-0862">Zinc</keyword>
<dbReference type="GO" id="GO:0008270">
    <property type="term" value="F:zinc ion binding"/>
    <property type="evidence" value="ECO:0007669"/>
    <property type="project" value="UniProtKB-KW"/>
</dbReference>
<accession>A0A1U7LNB8</accession>
<keyword evidence="7" id="KW-1185">Reference proteome</keyword>
<reference evidence="6 7" key="1">
    <citation type="submission" date="2016-04" db="EMBL/GenBank/DDBJ databases">
        <title>Evolutionary innovation and constraint leading to complex multicellularity in the Ascomycota.</title>
        <authorList>
            <person name="Cisse O."/>
            <person name="Nguyen A."/>
            <person name="Hewitt D.A."/>
            <person name="Jedd G."/>
            <person name="Stajich J.E."/>
        </authorList>
    </citation>
    <scope>NUCLEOTIDE SEQUENCE [LARGE SCALE GENOMIC DNA]</scope>
    <source>
        <strain evidence="6 7">DAH-3</strain>
    </source>
</reference>